<accession>A0A930LU55</accession>
<dbReference type="EMBL" id="JABZXS010000070">
    <property type="protein sequence ID" value="MBF1673650.1"/>
    <property type="molecule type" value="Genomic_DNA"/>
</dbReference>
<reference evidence="1" key="1">
    <citation type="submission" date="2020-04" db="EMBL/GenBank/DDBJ databases">
        <title>Deep metagenomics examines the oral microbiome during advanced dental caries in children, revealing novel taxa and co-occurrences with host molecules.</title>
        <authorList>
            <person name="Baker J.L."/>
            <person name="Morton J.T."/>
            <person name="Dinis M."/>
            <person name="Alvarez R."/>
            <person name="Tran N.C."/>
            <person name="Knight R."/>
            <person name="Edlund A."/>
        </authorList>
    </citation>
    <scope>NUCLEOTIDE SEQUENCE</scope>
    <source>
        <strain evidence="1">JCVI_47_bin.3</strain>
    </source>
</reference>
<evidence type="ECO:0000313" key="1">
    <source>
        <dbReference type="EMBL" id="MBF1673650.1"/>
    </source>
</evidence>
<proteinExistence type="predicted"/>
<organism evidence="1 2">
    <name type="scientific">Rothia mucilaginosa</name>
    <dbReference type="NCBI Taxonomy" id="43675"/>
    <lineage>
        <taxon>Bacteria</taxon>
        <taxon>Bacillati</taxon>
        <taxon>Actinomycetota</taxon>
        <taxon>Actinomycetes</taxon>
        <taxon>Micrococcales</taxon>
        <taxon>Micrococcaceae</taxon>
        <taxon>Rothia</taxon>
    </lineage>
</organism>
<name>A0A930LU55_9MICC</name>
<gene>
    <name evidence="1" type="ORF">HXO65_05535</name>
</gene>
<dbReference type="Proteomes" id="UP000785653">
    <property type="component" value="Unassembled WGS sequence"/>
</dbReference>
<evidence type="ECO:0000313" key="2">
    <source>
        <dbReference type="Proteomes" id="UP000785653"/>
    </source>
</evidence>
<sequence length="340" mass="38082">MTNPQTQSRQALPYKQQWEALLHTEKRPNKRATLTREEDTTTITVSTEPKLTDAATVAAYMSGLAHWARTTPTPRALITPPVAHVKNRRIFQPLALLLWQLNNPDIDIDTTQATYRDIDYLLWQGVTRELGTFRPATVEEKRAAAWFTTGSVVVVHSRLSTASTSGSYPRLTGCALAVVRNDPATSDQLDLQAWPINGTIEDSITDVASIPLADRWKYTDLLNPPQPHDVSYHLADCAIGYLGYQEPYMIEPIDQTNTVPAVVTRDGQLTPTILSEVDLTYWVLSQHGIDFDRERFQTENAEALNGQPPAWDTHGELPPPDLAKRVQLEATQHLPVEENE</sequence>
<protein>
    <submittedName>
        <fullName evidence="1">Uncharacterized protein</fullName>
    </submittedName>
</protein>
<comment type="caution">
    <text evidence="1">The sequence shown here is derived from an EMBL/GenBank/DDBJ whole genome shotgun (WGS) entry which is preliminary data.</text>
</comment>
<dbReference type="AlphaFoldDB" id="A0A930LU55"/>